<keyword evidence="2 3" id="KW-0067">ATP-binding</keyword>
<comment type="caution">
    <text evidence="5">The sequence shown here is derived from an EMBL/GenBank/DDBJ whole genome shotgun (WGS) entry which is preliminary data.</text>
</comment>
<sequence>MTNAGPDIIKTSGEKVKFSFTKLRRSLKKSGASDAIVSAIINEIKDELYQGISTKELYNRAYAMLKDYRGAYASRYSLKKAIYELGPSGFAFEKYVAEILRINGYKITLNPILQGKCVTHEIDIIATRDSGRHLIECKFHSEEGRKCDVKIPLYIKSRFDDIYAFEKSHEHDKGWLVTNTQFTQDALSYGKCAGLKLLSWNYPEEGSLKELIDKSMIYPVTSSTILSSSEKQFLLDRGIILGSQLLNKDFLLDHSGISEERKKRIISEFRNLCNKELNA</sequence>
<dbReference type="InterPro" id="IPR005144">
    <property type="entry name" value="ATP-cone_dom"/>
</dbReference>
<dbReference type="GO" id="GO:0005524">
    <property type="term" value="F:ATP binding"/>
    <property type="evidence" value="ECO:0007669"/>
    <property type="project" value="UniProtKB-UniRule"/>
</dbReference>
<evidence type="ECO:0000256" key="2">
    <source>
        <dbReference type="ARBA" id="ARBA00022840"/>
    </source>
</evidence>
<keyword evidence="6" id="KW-1185">Reference proteome</keyword>
<organism evidence="5 6">
    <name type="scientific">Christiangramia lutea</name>
    <dbReference type="NCBI Taxonomy" id="1607951"/>
    <lineage>
        <taxon>Bacteria</taxon>
        <taxon>Pseudomonadati</taxon>
        <taxon>Bacteroidota</taxon>
        <taxon>Flavobacteriia</taxon>
        <taxon>Flavobacteriales</taxon>
        <taxon>Flavobacteriaceae</taxon>
        <taxon>Christiangramia</taxon>
    </lineage>
</organism>
<dbReference type="RefSeq" id="WP_240714541.1">
    <property type="nucleotide sequence ID" value="NZ_JAKVTV010000005.1"/>
</dbReference>
<dbReference type="Gene3D" id="3.40.1350.10">
    <property type="match status" value="1"/>
</dbReference>
<dbReference type="Proteomes" id="UP001139226">
    <property type="component" value="Unassembled WGS sequence"/>
</dbReference>
<reference evidence="5" key="1">
    <citation type="submission" date="2022-03" db="EMBL/GenBank/DDBJ databases">
        <title>Gramella crocea sp. nov., isolated from activated sludge of a seafood processing plant.</title>
        <authorList>
            <person name="Zhang X."/>
        </authorList>
    </citation>
    <scope>NUCLEOTIDE SEQUENCE</scope>
    <source>
        <strain evidence="5">YJ019</strain>
    </source>
</reference>
<evidence type="ECO:0000313" key="5">
    <source>
        <dbReference type="EMBL" id="MCH4824379.1"/>
    </source>
</evidence>
<dbReference type="CDD" id="cd22308">
    <property type="entry name" value="Af1548-like"/>
    <property type="match status" value="1"/>
</dbReference>
<feature type="domain" description="ATP-cone" evidence="4">
    <location>
        <begin position="6"/>
        <end position="91"/>
    </location>
</feature>
<protein>
    <submittedName>
        <fullName evidence="5">Restriction endonuclease</fullName>
        <ecNumber evidence="5">3.1.21.-</ecNumber>
    </submittedName>
</protein>
<name>A0A9X2AA61_9FLAO</name>
<dbReference type="GO" id="GO:0016787">
    <property type="term" value="F:hydrolase activity"/>
    <property type="evidence" value="ECO:0007669"/>
    <property type="project" value="UniProtKB-KW"/>
</dbReference>
<dbReference type="InterPro" id="IPR011335">
    <property type="entry name" value="Restrct_endonuc-II-like"/>
</dbReference>
<dbReference type="GO" id="GO:0009307">
    <property type="term" value="P:DNA restriction-modification system"/>
    <property type="evidence" value="ECO:0007669"/>
    <property type="project" value="InterPro"/>
</dbReference>
<accession>A0A9X2AA61</accession>
<evidence type="ECO:0000256" key="1">
    <source>
        <dbReference type="ARBA" id="ARBA00022741"/>
    </source>
</evidence>
<dbReference type="InterPro" id="IPR007560">
    <property type="entry name" value="Restrct_endonuc_IV_Mrr"/>
</dbReference>
<evidence type="ECO:0000313" key="6">
    <source>
        <dbReference type="Proteomes" id="UP001139226"/>
    </source>
</evidence>
<dbReference type="AlphaFoldDB" id="A0A9X2AA61"/>
<gene>
    <name evidence="5" type="ORF">ML462_14495</name>
</gene>
<dbReference type="GO" id="GO:0004519">
    <property type="term" value="F:endonuclease activity"/>
    <property type="evidence" value="ECO:0007669"/>
    <property type="project" value="UniProtKB-KW"/>
</dbReference>
<dbReference type="EMBL" id="JAKVTV010000005">
    <property type="protein sequence ID" value="MCH4824379.1"/>
    <property type="molecule type" value="Genomic_DNA"/>
</dbReference>
<keyword evidence="1 3" id="KW-0547">Nucleotide-binding</keyword>
<keyword evidence="5" id="KW-0255">Endonuclease</keyword>
<dbReference type="Pfam" id="PF04471">
    <property type="entry name" value="Mrr_cat"/>
    <property type="match status" value="1"/>
</dbReference>
<keyword evidence="5" id="KW-0378">Hydrolase</keyword>
<dbReference type="Pfam" id="PF03477">
    <property type="entry name" value="ATP-cone"/>
    <property type="match status" value="1"/>
</dbReference>
<evidence type="ECO:0000259" key="4">
    <source>
        <dbReference type="PROSITE" id="PS51161"/>
    </source>
</evidence>
<evidence type="ECO:0000256" key="3">
    <source>
        <dbReference type="PROSITE-ProRule" id="PRU00492"/>
    </source>
</evidence>
<dbReference type="EC" id="3.1.21.-" evidence="5"/>
<dbReference type="InterPro" id="IPR011856">
    <property type="entry name" value="tRNA_endonuc-like_dom_sf"/>
</dbReference>
<keyword evidence="5" id="KW-0540">Nuclease</keyword>
<dbReference type="GO" id="GO:0003677">
    <property type="term" value="F:DNA binding"/>
    <property type="evidence" value="ECO:0007669"/>
    <property type="project" value="InterPro"/>
</dbReference>
<dbReference type="SUPFAM" id="SSF52980">
    <property type="entry name" value="Restriction endonuclease-like"/>
    <property type="match status" value="1"/>
</dbReference>
<proteinExistence type="predicted"/>
<dbReference type="PROSITE" id="PS51161">
    <property type="entry name" value="ATP_CONE"/>
    <property type="match status" value="1"/>
</dbReference>